<dbReference type="OrthoDB" id="5600064at2759"/>
<name>A0A2T9ZLA9_9FUNG</name>
<dbReference type="STRING" id="133381.A0A2T9ZLA9"/>
<dbReference type="Proteomes" id="UP000245609">
    <property type="component" value="Unassembled WGS sequence"/>
</dbReference>
<accession>A0A2T9ZLA9</accession>
<protein>
    <submittedName>
        <fullName evidence="1">Uncharacterized protein</fullName>
    </submittedName>
</protein>
<sequence length="2012" mass="232686">MDSELKICKKSIQNGHADLPAVQNEYGSSYKITMDRLQNPEFVQYLEHFSSLMIIPAEAKEEQNYNSSLIDVSFFTNNIESKRKMNSNSELPDQSPISNLLTTTISSLGSEELPLDVTSWIKMLNNPNFSTNSLIISFPFELKGDQMLRSLVKNKTFLHRALLAIRIFGIIAAISRWSRSKERSKNVSQESNSKCLISYQELVRYLNVHTEQWTIAVLKVLDEYAGKAEVLARSFEKDSTSPINTLKWQRDWDYFQDILSSLFSERLLIQQYFIKWILSRFDKAGPAVSALYFKLIIKYINHISKSRTTSRRLISSLAKKISIFNDYNESLYGKVLLRLLYYYIENGSDILVEIYLWPQVLKSVFSDGHKSISYSTVSAIIEINERYSQLCSSNNRFFSQYHIISNFFDFLIPYSNGSNSIAKIIENHTVLNNIFQPLVSNDPLISEQTKFIERLFIWAFSYSYNAYASDYTYRKPLVVVRVLLLWCNKKLDQALISKKLRSNKKELILQEFSIERKNRIQSALLDLITRNECILEVSEFEEESISILVQNLVKNNLIDWKLFLIRLVSCGFLEPFDAKNENLKLRSFNLRKLIIIRLLVKLPFFTSQSNIQSLYTEDDERIPLLDNAIKSLQAYTVNNVDGYRFLTDFSEIPNLKSRLVVLIYNELPYLFTYLGFTRYIAESTDSFVIKNLNSDIYTQCNNSGLFNKPWTCPLPQNSLPENTQQYLLTKELNSYLLAEAPRSLVYSFLSFELYISLTKEFVIKPTKVEKSNWKTITKVGASLLDINQLCIVARIYQQGKCEFSLIELLLWLLDGKCFTVLIESMAYKILLQQFDEICGFGYAAQVFHVFKDICSKFDKSDKRSAFNYNCLLSLRRFSRMCVKKNIPIDLDPMDIATIEKDFFFWLNTIQEKLKIVPVITKLGSINDPKRISHIISFAFRSSVSSKLDHSLPVIFEKSSKFDFDWLDTNDFICLAEEMFSNINTHISSETTTLCPKTELFDFPINIASSEQKSKINTQHRTKLASNPRNSEVLDTRLLTDILLSTIFLSASKCFAIFISQCGKSKSHTYKLSYFITGYIHFLVTALGADVLGDKLRNKIENCLEELVFGCKDETSAKDALQTSYFISFVLVCGGFLDLQHYLKWVGSKLIEKKSITPQAIFIIVETLIYLFSGVSTSYSELLKTPEHKPFRVEHLSIVEFYSSRFSWKILIKDSPIELYNDVVVILFKLVSLLNESSVHKDYNTFSTILDEMNLLSSCIGLSDLQEESYSFLSDSYRKLIFRKIDSNLTSNDPEIKCSLFEKRTPLFLFTVTELLHSTFHISPEYLEKKCCSNILLTILLLNQPVLTNNQTEHVNRRLFIPDNNQSINGHLLQLNKLTPDVIWRKMNLFIHYWANQVISEYSMFDETRKSVANSKCGICIKSVYQYSLFCIKQGLVQSQDAMLELSLVQTNFRSISCHKQEELFDKVAKLLGVDKQSVSNYFSIFSLFKEYMTLSRETDENLVTHTDIDNQFYNISTIISFKAALTILNQLLLEYAFLETEKHQKICMLELKGYSFELQNDMKKELLLFYSSITNDLFTQFAEMVTVLPTDIRSMIYFILTIRIALIVLSNFEYTFLKGQEKQILQESKNLLFERLLQMQSNFSLNDNFPGSEQITASLFLGFIRITDSCDSCLFYGPEKSEIKSNHYPSYKITKFQNQILESVYQSSKKQSQPSVSILISQPVSSNLLKGDQNNTATSGCQYCTKILLRHYIPDLVKVLRDLSHEYVSFCNPHLYNIFELKPSSVYKLALKPLDESNISSKDLAIEAEPLENRIENISILFMFFVSKVLLGKLEDIRINPVLYFADQWLLLFLSFSTGDDFFGKTSFQIEEVVGFLNCSRLKNIEKTRLNKDSMFDTREFKKKETGQQFLILQYFLDFASTLSDLATQENKSNILSTLQKILPFKPDKIGKRYSFLLCSKESNYPVSNPWLQIESFGTIDEAEPKKRKWFSDIVGFNPVKRRADVEKSLYS</sequence>
<proteinExistence type="predicted"/>
<reference evidence="1 2" key="1">
    <citation type="journal article" date="2018" name="MBio">
        <title>Comparative Genomics Reveals the Core Gene Toolbox for the Fungus-Insect Symbiosis.</title>
        <authorList>
            <person name="Wang Y."/>
            <person name="Stata M."/>
            <person name="Wang W."/>
            <person name="Stajich J.E."/>
            <person name="White M.M."/>
            <person name="Moncalvo J.M."/>
        </authorList>
    </citation>
    <scope>NUCLEOTIDE SEQUENCE [LARGE SCALE GENOMIC DNA]</scope>
    <source>
        <strain evidence="1 2">SC-DP-2</strain>
    </source>
</reference>
<organism evidence="1 2">
    <name type="scientific">Smittium megazygosporum</name>
    <dbReference type="NCBI Taxonomy" id="133381"/>
    <lineage>
        <taxon>Eukaryota</taxon>
        <taxon>Fungi</taxon>
        <taxon>Fungi incertae sedis</taxon>
        <taxon>Zoopagomycota</taxon>
        <taxon>Kickxellomycotina</taxon>
        <taxon>Harpellomycetes</taxon>
        <taxon>Harpellales</taxon>
        <taxon>Legeriomycetaceae</taxon>
        <taxon>Smittium</taxon>
    </lineage>
</organism>
<dbReference type="EMBL" id="MBFS01000014">
    <property type="protein sequence ID" value="PVV05340.1"/>
    <property type="molecule type" value="Genomic_DNA"/>
</dbReference>
<keyword evidence="2" id="KW-1185">Reference proteome</keyword>
<gene>
    <name evidence="1" type="ORF">BB560_000144</name>
</gene>
<evidence type="ECO:0000313" key="2">
    <source>
        <dbReference type="Proteomes" id="UP000245609"/>
    </source>
</evidence>
<comment type="caution">
    <text evidence="1">The sequence shown here is derived from an EMBL/GenBank/DDBJ whole genome shotgun (WGS) entry which is preliminary data.</text>
</comment>
<evidence type="ECO:0000313" key="1">
    <source>
        <dbReference type="EMBL" id="PVV05340.1"/>
    </source>
</evidence>